<evidence type="ECO:0000313" key="8">
    <source>
        <dbReference type="Proteomes" id="UP001165065"/>
    </source>
</evidence>
<comment type="function">
    <text evidence="5">Small GTPase required for proper localization of RNA polymerase II and III (RNAPII and RNAPIII). May act at an RNAP assembly step prior to nuclear import.</text>
</comment>
<organism evidence="7 8">
    <name type="scientific">Triparma columacea</name>
    <dbReference type="NCBI Taxonomy" id="722753"/>
    <lineage>
        <taxon>Eukaryota</taxon>
        <taxon>Sar</taxon>
        <taxon>Stramenopiles</taxon>
        <taxon>Ochrophyta</taxon>
        <taxon>Bolidophyceae</taxon>
        <taxon>Parmales</taxon>
        <taxon>Triparmaceae</taxon>
        <taxon>Triparma</taxon>
    </lineage>
</organism>
<keyword evidence="8" id="KW-1185">Reference proteome</keyword>
<gene>
    <name evidence="7" type="ORF">TrCOL_g8797</name>
</gene>
<feature type="domain" description="AAA+ ATPase" evidence="6">
    <location>
        <begin position="4"/>
        <end position="204"/>
    </location>
</feature>
<evidence type="ECO:0000259" key="6">
    <source>
        <dbReference type="SMART" id="SM00382"/>
    </source>
</evidence>
<dbReference type="InterPro" id="IPR003593">
    <property type="entry name" value="AAA+_ATPase"/>
</dbReference>
<dbReference type="EMBL" id="BRYA01000444">
    <property type="protein sequence ID" value="GMI48932.1"/>
    <property type="molecule type" value="Genomic_DNA"/>
</dbReference>
<proteinExistence type="inferred from homology"/>
<dbReference type="SUPFAM" id="SSF52540">
    <property type="entry name" value="P-loop containing nucleoside triphosphate hydrolases"/>
    <property type="match status" value="1"/>
</dbReference>
<comment type="similarity">
    <text evidence="1 5">Belongs to the GPN-loop GTPase family.</text>
</comment>
<dbReference type="InterPro" id="IPR004130">
    <property type="entry name" value="Gpn"/>
</dbReference>
<dbReference type="GO" id="GO:0005737">
    <property type="term" value="C:cytoplasm"/>
    <property type="evidence" value="ECO:0007669"/>
    <property type="project" value="TreeGrafter"/>
</dbReference>
<keyword evidence="4 5" id="KW-0342">GTP-binding</keyword>
<evidence type="ECO:0000256" key="3">
    <source>
        <dbReference type="ARBA" id="ARBA00022801"/>
    </source>
</evidence>
<dbReference type="PANTHER" id="PTHR21231">
    <property type="entry name" value="XPA-BINDING PROTEIN 1-RELATED"/>
    <property type="match status" value="1"/>
</dbReference>
<comment type="caution">
    <text evidence="7">The sequence shown here is derived from an EMBL/GenBank/DDBJ whole genome shotgun (WGS) entry which is preliminary data.</text>
</comment>
<comment type="subunit">
    <text evidence="5">Binds to RNA polymerase II (RNAPII).</text>
</comment>
<evidence type="ECO:0000256" key="1">
    <source>
        <dbReference type="ARBA" id="ARBA00005290"/>
    </source>
</evidence>
<dbReference type="SMART" id="SM00382">
    <property type="entry name" value="AAA"/>
    <property type="match status" value="1"/>
</dbReference>
<dbReference type="AlphaFoldDB" id="A0A9W7GRY2"/>
<evidence type="ECO:0000256" key="4">
    <source>
        <dbReference type="ARBA" id="ARBA00023134"/>
    </source>
</evidence>
<dbReference type="PANTHER" id="PTHR21231:SF3">
    <property type="entry name" value="GPN-LOOP GTPASE 2"/>
    <property type="match status" value="1"/>
</dbReference>
<name>A0A9W7GRY2_9STRA</name>
<dbReference type="OrthoDB" id="5839at2759"/>
<evidence type="ECO:0000313" key="7">
    <source>
        <dbReference type="EMBL" id="GMI48932.1"/>
    </source>
</evidence>
<keyword evidence="3 5" id="KW-0378">Hydrolase</keyword>
<evidence type="ECO:0000256" key="5">
    <source>
        <dbReference type="RuleBase" id="RU365059"/>
    </source>
</evidence>
<dbReference type="Gene3D" id="3.40.50.300">
    <property type="entry name" value="P-loop containing nucleotide triphosphate hydrolases"/>
    <property type="match status" value="1"/>
</dbReference>
<evidence type="ECO:0000256" key="2">
    <source>
        <dbReference type="ARBA" id="ARBA00022741"/>
    </source>
</evidence>
<dbReference type="Proteomes" id="UP001165065">
    <property type="component" value="Unassembled WGS sequence"/>
</dbReference>
<reference evidence="8" key="1">
    <citation type="journal article" date="2023" name="Commun. Biol.">
        <title>Genome analysis of Parmales, the sister group of diatoms, reveals the evolutionary specialization of diatoms from phago-mixotrophs to photoautotrophs.</title>
        <authorList>
            <person name="Ban H."/>
            <person name="Sato S."/>
            <person name="Yoshikawa S."/>
            <person name="Yamada K."/>
            <person name="Nakamura Y."/>
            <person name="Ichinomiya M."/>
            <person name="Sato N."/>
            <person name="Blanc-Mathieu R."/>
            <person name="Endo H."/>
            <person name="Kuwata A."/>
            <person name="Ogata H."/>
        </authorList>
    </citation>
    <scope>NUCLEOTIDE SEQUENCE [LARGE SCALE GENOMIC DNA]</scope>
</reference>
<protein>
    <recommendedName>
        <fullName evidence="5">GPN-loop GTPase 2</fullName>
    </recommendedName>
</protein>
<dbReference type="InterPro" id="IPR027417">
    <property type="entry name" value="P-loop_NTPase"/>
</dbReference>
<accession>A0A9W7GRY2</accession>
<dbReference type="Pfam" id="PF03029">
    <property type="entry name" value="ATP_bind_1"/>
    <property type="match status" value="2"/>
</dbReference>
<dbReference type="GO" id="GO:0003924">
    <property type="term" value="F:GTPase activity"/>
    <property type="evidence" value="ECO:0007669"/>
    <property type="project" value="TreeGrafter"/>
</dbReference>
<dbReference type="GO" id="GO:0005525">
    <property type="term" value="F:GTP binding"/>
    <property type="evidence" value="ECO:0007669"/>
    <property type="project" value="UniProtKB-KW"/>
</dbReference>
<sequence>MPSPSYGVIFVGPPGCGKTTLLSAFGQYMTLLGRNVVSINLDPGNDNWEKVIQSISPEPSSIPSPPIPPRSYDVRSDVDLSSVMEAKSLGPNGGMVYAVNYMEKNIGGIIENIIKAAEGEEGEDKGNEGPVYYLFDCPGQVELFTHSTSVKNIIQELTKPLHKGGLLGCSLCGVSCLSCTQTTDVTSYISGCLVSTMVKVRLELGCVGVMTKMDMWGQQGGKDWGIKEYLEGGEMERLVDYLDVIGQADLGEEEEKDKVEYNSLTEDESAVRFGKVRDKVKSSRFHVRHKRLTLALCSLVDDFGLNGYLPVGVNDGGSVGTAVGECDKVNGVGEGLGGG</sequence>
<keyword evidence="2 5" id="KW-0547">Nucleotide-binding</keyword>